<dbReference type="PROSITE" id="PS00455">
    <property type="entry name" value="AMP_BINDING"/>
    <property type="match status" value="1"/>
</dbReference>
<organism evidence="7 8">
    <name type="scientific">Geranomyces variabilis</name>
    <dbReference type="NCBI Taxonomy" id="109894"/>
    <lineage>
        <taxon>Eukaryota</taxon>
        <taxon>Fungi</taxon>
        <taxon>Fungi incertae sedis</taxon>
        <taxon>Chytridiomycota</taxon>
        <taxon>Chytridiomycota incertae sedis</taxon>
        <taxon>Chytridiomycetes</taxon>
        <taxon>Spizellomycetales</taxon>
        <taxon>Powellomycetaceae</taxon>
        <taxon>Geranomyces</taxon>
    </lineage>
</organism>
<dbReference type="InterPro" id="IPR000873">
    <property type="entry name" value="AMP-dep_synth/lig_dom"/>
</dbReference>
<dbReference type="CDD" id="cd05943">
    <property type="entry name" value="AACS"/>
    <property type="match status" value="1"/>
</dbReference>
<evidence type="ECO:0000256" key="3">
    <source>
        <dbReference type="ARBA" id="ARBA00022741"/>
    </source>
</evidence>
<dbReference type="Gene3D" id="3.40.50.12780">
    <property type="entry name" value="N-terminal domain of ligase-like"/>
    <property type="match status" value="1"/>
</dbReference>
<feature type="domain" description="AMP-dependent synthetase/ligase" evidence="5">
    <location>
        <begin position="100"/>
        <end position="482"/>
    </location>
</feature>
<dbReference type="InterPro" id="IPR020845">
    <property type="entry name" value="AMP-binding_CS"/>
</dbReference>
<protein>
    <recommendedName>
        <fullName evidence="9">Acetoacetyl-CoA synthetase</fullName>
    </recommendedName>
</protein>
<dbReference type="Pfam" id="PF16177">
    <property type="entry name" value="ACAS_N"/>
    <property type="match status" value="1"/>
</dbReference>
<dbReference type="InterPro" id="IPR005914">
    <property type="entry name" value="Acac_CoA_synth"/>
</dbReference>
<dbReference type="PANTHER" id="PTHR42921">
    <property type="entry name" value="ACETOACETYL-COA SYNTHETASE"/>
    <property type="match status" value="1"/>
</dbReference>
<dbReference type="AlphaFoldDB" id="A0AAD5TF59"/>
<dbReference type="InterPro" id="IPR045851">
    <property type="entry name" value="AMP-bd_C_sf"/>
</dbReference>
<proteinExistence type="inferred from homology"/>
<keyword evidence="3" id="KW-0547">Nucleotide-binding</keyword>
<evidence type="ECO:0000259" key="5">
    <source>
        <dbReference type="Pfam" id="PF00501"/>
    </source>
</evidence>
<comment type="similarity">
    <text evidence="1">Belongs to the ATP-dependent AMP-binding enzyme family.</text>
</comment>
<keyword evidence="2" id="KW-0436">Ligase</keyword>
<dbReference type="Proteomes" id="UP001212152">
    <property type="component" value="Unassembled WGS sequence"/>
</dbReference>
<dbReference type="NCBIfam" id="NF002937">
    <property type="entry name" value="PRK03584.1"/>
    <property type="match status" value="1"/>
</dbReference>
<dbReference type="InterPro" id="IPR042099">
    <property type="entry name" value="ANL_N_sf"/>
</dbReference>
<dbReference type="GO" id="GO:0030729">
    <property type="term" value="F:acetoacetate-CoA ligase activity"/>
    <property type="evidence" value="ECO:0007669"/>
    <property type="project" value="InterPro"/>
</dbReference>
<dbReference type="GO" id="GO:0005524">
    <property type="term" value="F:ATP binding"/>
    <property type="evidence" value="ECO:0007669"/>
    <property type="project" value="UniProtKB-KW"/>
</dbReference>
<feature type="domain" description="Acetyl-coenzyme A synthetase N-terminal" evidence="6">
    <location>
        <begin position="39"/>
        <end position="96"/>
    </location>
</feature>
<sequence>MSAHHQPEMLWRPARPQDTHMEKFRAFVERKHSLSLENYAGLWKWSVDKYEDFWADVWEYCKIRASVPYERVMEQGVPMDKIPKWFPGARLNFAENLMVRNDDHVALIGAGEGEETTRVTYAELHEQVRACAASLRALGVKTGDRVAGYLPNCPETIIIFLAAISLGAIWSSTSPDFGTTGVLERFSQIKPKVLFSVNAVVYNGKAHDHLEKLKEVVDGLDCLEKVVILPFVKREFDAASINHGITYEEFLTHDDKSPLKYEQLPFDHPLAILFSSGTTGKPKCIVHSTGGVLIQHLKEHVIHGDMTEKDVFFYYTTTGWMMWNWLVSGLVAGATVVCYDGSPFKPTPSRLWDLVDELNVSVFGTSAKYIQSLQEARVVPIQTHKLTNLRIIYSTGSPLKPESFDYVYNKVKKDVLLGSITGGTDIVSLFAGHNTALPVYRGEIQCRCLGMAIEAWDDAGKDVADQSGDLTCTKPFPVMPVYFWDDPKNEKYHGAYFARFPGVWYHGDFVLINSKTGGVTMLGRSDGTLNPSGVRFGSAELYNILDEFPQMADTLVVGQKRGDDERVILFCKMAPGEKFTNELVESVKLAIRSRLSARHVPAVIMEIADIPHTVNGKKVEVAVKRIISGETLIPSGTLVNPESLKLYYNLPQLQDPGNRL</sequence>
<evidence type="ECO:0000256" key="4">
    <source>
        <dbReference type="ARBA" id="ARBA00022840"/>
    </source>
</evidence>
<keyword evidence="8" id="KW-1185">Reference proteome</keyword>
<comment type="caution">
    <text evidence="7">The sequence shown here is derived from an EMBL/GenBank/DDBJ whole genome shotgun (WGS) entry which is preliminary data.</text>
</comment>
<dbReference type="PANTHER" id="PTHR42921:SF1">
    <property type="entry name" value="ACETOACETYL-COA SYNTHETASE"/>
    <property type="match status" value="1"/>
</dbReference>
<gene>
    <name evidence="7" type="ORF">HDU87_008393</name>
</gene>
<dbReference type="EMBL" id="JADGJQ010000088">
    <property type="protein sequence ID" value="KAJ3171287.1"/>
    <property type="molecule type" value="Genomic_DNA"/>
</dbReference>
<dbReference type="SUPFAM" id="SSF56801">
    <property type="entry name" value="Acetyl-CoA synthetase-like"/>
    <property type="match status" value="1"/>
</dbReference>
<keyword evidence="4" id="KW-0067">ATP-binding</keyword>
<name>A0AAD5TF59_9FUNG</name>
<dbReference type="Gene3D" id="3.30.300.30">
    <property type="match status" value="1"/>
</dbReference>
<dbReference type="Pfam" id="PF00501">
    <property type="entry name" value="AMP-binding"/>
    <property type="match status" value="1"/>
</dbReference>
<evidence type="ECO:0000313" key="7">
    <source>
        <dbReference type="EMBL" id="KAJ3171287.1"/>
    </source>
</evidence>
<accession>A0AAD5TF59</accession>
<evidence type="ECO:0000256" key="1">
    <source>
        <dbReference type="ARBA" id="ARBA00006432"/>
    </source>
</evidence>
<evidence type="ECO:0000256" key="2">
    <source>
        <dbReference type="ARBA" id="ARBA00022598"/>
    </source>
</evidence>
<evidence type="ECO:0008006" key="9">
    <source>
        <dbReference type="Google" id="ProtNLM"/>
    </source>
</evidence>
<dbReference type="GO" id="GO:0006629">
    <property type="term" value="P:lipid metabolic process"/>
    <property type="evidence" value="ECO:0007669"/>
    <property type="project" value="InterPro"/>
</dbReference>
<reference evidence="7" key="1">
    <citation type="submission" date="2020-05" db="EMBL/GenBank/DDBJ databases">
        <title>Phylogenomic resolution of chytrid fungi.</title>
        <authorList>
            <person name="Stajich J.E."/>
            <person name="Amses K."/>
            <person name="Simmons R."/>
            <person name="Seto K."/>
            <person name="Myers J."/>
            <person name="Bonds A."/>
            <person name="Quandt C.A."/>
            <person name="Barry K."/>
            <person name="Liu P."/>
            <person name="Grigoriev I."/>
            <person name="Longcore J.E."/>
            <person name="James T.Y."/>
        </authorList>
    </citation>
    <scope>NUCLEOTIDE SEQUENCE</scope>
    <source>
        <strain evidence="7">JEL0379</strain>
    </source>
</reference>
<dbReference type="NCBIfam" id="TIGR01217">
    <property type="entry name" value="ac_ac_CoA_syn"/>
    <property type="match status" value="1"/>
</dbReference>
<evidence type="ECO:0000313" key="8">
    <source>
        <dbReference type="Proteomes" id="UP001212152"/>
    </source>
</evidence>
<evidence type="ECO:0000259" key="6">
    <source>
        <dbReference type="Pfam" id="PF16177"/>
    </source>
</evidence>
<dbReference type="InterPro" id="IPR032387">
    <property type="entry name" value="ACAS_N"/>
</dbReference>